<dbReference type="InterPro" id="IPR036388">
    <property type="entry name" value="WH-like_DNA-bd_sf"/>
</dbReference>
<name>A0A2H3NIX7_9BACT</name>
<protein>
    <submittedName>
        <fullName evidence="5">Transcriptional regulator</fullName>
    </submittedName>
</protein>
<dbReference type="PANTHER" id="PTHR43132:SF2">
    <property type="entry name" value="ARSENICAL RESISTANCE OPERON REPRESSOR ARSR-RELATED"/>
    <property type="match status" value="1"/>
</dbReference>
<dbReference type="InterPro" id="IPR011991">
    <property type="entry name" value="ArsR-like_HTH"/>
</dbReference>
<gene>
    <name evidence="5" type="ORF">CRI93_12755</name>
</gene>
<dbReference type="NCBIfam" id="NF033788">
    <property type="entry name" value="HTH_metalloreg"/>
    <property type="match status" value="1"/>
</dbReference>
<dbReference type="InterPro" id="IPR036390">
    <property type="entry name" value="WH_DNA-bd_sf"/>
</dbReference>
<dbReference type="Gene3D" id="1.10.10.10">
    <property type="entry name" value="Winged helix-like DNA-binding domain superfamily/Winged helix DNA-binding domain"/>
    <property type="match status" value="1"/>
</dbReference>
<dbReference type="EMBL" id="PDEP01000013">
    <property type="protein sequence ID" value="PEN05559.1"/>
    <property type="molecule type" value="Genomic_DNA"/>
</dbReference>
<evidence type="ECO:0000256" key="2">
    <source>
        <dbReference type="ARBA" id="ARBA00023125"/>
    </source>
</evidence>
<dbReference type="Pfam" id="PF01022">
    <property type="entry name" value="HTH_5"/>
    <property type="match status" value="1"/>
</dbReference>
<dbReference type="CDD" id="cd00090">
    <property type="entry name" value="HTH_ARSR"/>
    <property type="match status" value="1"/>
</dbReference>
<feature type="domain" description="HTH arsR-type" evidence="4">
    <location>
        <begin position="9"/>
        <end position="103"/>
    </location>
</feature>
<evidence type="ECO:0000259" key="4">
    <source>
        <dbReference type="PROSITE" id="PS50987"/>
    </source>
</evidence>
<dbReference type="PANTHER" id="PTHR43132">
    <property type="entry name" value="ARSENICAL RESISTANCE OPERON REPRESSOR ARSR-RELATED"/>
    <property type="match status" value="1"/>
</dbReference>
<evidence type="ECO:0000313" key="5">
    <source>
        <dbReference type="EMBL" id="PEN05559.1"/>
    </source>
</evidence>
<sequence>MTNNTFLSADARAIDLKAKLFRGFADPSRLSIVEALREGALTVGEIAEEAGLSLSNTSNHLRCLAECGLVRSERDGRYVRYELSDERVAGLVALAEELPADIAGGVYACTRYDSGGTDETDAPQTKTQKETA</sequence>
<dbReference type="GO" id="GO:0003677">
    <property type="term" value="F:DNA binding"/>
    <property type="evidence" value="ECO:0007669"/>
    <property type="project" value="UniProtKB-KW"/>
</dbReference>
<dbReference type="GO" id="GO:0003700">
    <property type="term" value="F:DNA-binding transcription factor activity"/>
    <property type="evidence" value="ECO:0007669"/>
    <property type="project" value="InterPro"/>
</dbReference>
<dbReference type="OrthoDB" id="9799175at2"/>
<keyword evidence="3" id="KW-0804">Transcription</keyword>
<dbReference type="Proteomes" id="UP000221024">
    <property type="component" value="Unassembled WGS sequence"/>
</dbReference>
<evidence type="ECO:0000256" key="3">
    <source>
        <dbReference type="ARBA" id="ARBA00023163"/>
    </source>
</evidence>
<accession>A0A2H3NIX7</accession>
<reference evidence="5 6" key="1">
    <citation type="submission" date="2017-10" db="EMBL/GenBank/DDBJ databases">
        <title>Draft genome of Longimonas halophila.</title>
        <authorList>
            <person name="Goh K.M."/>
            <person name="Shamsir M.S."/>
            <person name="Lim S.W."/>
        </authorList>
    </citation>
    <scope>NUCLEOTIDE SEQUENCE [LARGE SCALE GENOMIC DNA]</scope>
    <source>
        <strain evidence="5 6">KCTC 42399</strain>
    </source>
</reference>
<dbReference type="AlphaFoldDB" id="A0A2H3NIX7"/>
<dbReference type="SUPFAM" id="SSF46785">
    <property type="entry name" value="Winged helix' DNA-binding domain"/>
    <property type="match status" value="1"/>
</dbReference>
<keyword evidence="2" id="KW-0238">DNA-binding</keyword>
<keyword evidence="6" id="KW-1185">Reference proteome</keyword>
<evidence type="ECO:0000313" key="6">
    <source>
        <dbReference type="Proteomes" id="UP000221024"/>
    </source>
</evidence>
<dbReference type="PROSITE" id="PS50987">
    <property type="entry name" value="HTH_ARSR_2"/>
    <property type="match status" value="1"/>
</dbReference>
<keyword evidence="1" id="KW-0805">Transcription regulation</keyword>
<dbReference type="PRINTS" id="PR00778">
    <property type="entry name" value="HTHARSR"/>
</dbReference>
<organism evidence="5 6">
    <name type="scientific">Longimonas halophila</name>
    <dbReference type="NCBI Taxonomy" id="1469170"/>
    <lineage>
        <taxon>Bacteria</taxon>
        <taxon>Pseudomonadati</taxon>
        <taxon>Rhodothermota</taxon>
        <taxon>Rhodothermia</taxon>
        <taxon>Rhodothermales</taxon>
        <taxon>Salisaetaceae</taxon>
        <taxon>Longimonas</taxon>
    </lineage>
</organism>
<dbReference type="SMART" id="SM00418">
    <property type="entry name" value="HTH_ARSR"/>
    <property type="match status" value="1"/>
</dbReference>
<dbReference type="InterPro" id="IPR051011">
    <property type="entry name" value="Metal_resp_trans_reg"/>
</dbReference>
<dbReference type="InterPro" id="IPR001845">
    <property type="entry name" value="HTH_ArsR_DNA-bd_dom"/>
</dbReference>
<comment type="caution">
    <text evidence="5">The sequence shown here is derived from an EMBL/GenBank/DDBJ whole genome shotgun (WGS) entry which is preliminary data.</text>
</comment>
<proteinExistence type="predicted"/>
<evidence type="ECO:0000256" key="1">
    <source>
        <dbReference type="ARBA" id="ARBA00023015"/>
    </source>
</evidence>